<reference evidence="1 2" key="1">
    <citation type="submission" date="2018-07" db="EMBL/GenBank/DDBJ databases">
        <title>Genome analysis of Larkinella rosea.</title>
        <authorList>
            <person name="Zhou Z."/>
            <person name="Wang G."/>
        </authorList>
    </citation>
    <scope>NUCLEOTIDE SEQUENCE [LARGE SCALE GENOMIC DNA]</scope>
    <source>
        <strain evidence="2">zzj9</strain>
    </source>
</reference>
<evidence type="ECO:0000313" key="1">
    <source>
        <dbReference type="EMBL" id="RCR69083.1"/>
    </source>
</evidence>
<dbReference type="GO" id="GO:0016706">
    <property type="term" value="F:2-oxoglutarate-dependent dioxygenase activity"/>
    <property type="evidence" value="ECO:0007669"/>
    <property type="project" value="UniProtKB-ARBA"/>
</dbReference>
<dbReference type="InterPro" id="IPR008775">
    <property type="entry name" value="Phytyl_CoA_dOase-like"/>
</dbReference>
<dbReference type="AlphaFoldDB" id="A0A368JR72"/>
<gene>
    <name evidence="1" type="ORF">DUE52_14470</name>
</gene>
<sequence>MSALFNQKEIEQFIRDGFIRIDHAFSSETARQARNILWKDLNADPNNPATWTQPVIRLGMYSQEPFVQAANPPILHQAFDQLVGPGRWLPCRSMGTFPVRFPSDTDPGDTGWHVDASFPGDDPTNYWTWRVNVRSKGRGLLMLFLFSDVSERDAPTRIRVGSHQDVARLLKPAGEAGLPFPELAGKLAELPQRNEVLATGKAGTVYLCHPFLAHAAQPHHGREPRFLAQPPLLLRQELQIEGLKGAYYPVEEAIRLALML</sequence>
<dbReference type="EMBL" id="QOWE01000010">
    <property type="protein sequence ID" value="RCR69083.1"/>
    <property type="molecule type" value="Genomic_DNA"/>
</dbReference>
<keyword evidence="2" id="KW-1185">Reference proteome</keyword>
<dbReference type="Pfam" id="PF05721">
    <property type="entry name" value="PhyH"/>
    <property type="match status" value="1"/>
</dbReference>
<keyword evidence="1" id="KW-0560">Oxidoreductase</keyword>
<dbReference type="RefSeq" id="WP_114406720.1">
    <property type="nucleotide sequence ID" value="NZ_QOWE01000010.1"/>
</dbReference>
<organism evidence="1 2">
    <name type="scientific">Larkinella punicea</name>
    <dbReference type="NCBI Taxonomy" id="2315727"/>
    <lineage>
        <taxon>Bacteria</taxon>
        <taxon>Pseudomonadati</taxon>
        <taxon>Bacteroidota</taxon>
        <taxon>Cytophagia</taxon>
        <taxon>Cytophagales</taxon>
        <taxon>Spirosomataceae</taxon>
        <taxon>Larkinella</taxon>
    </lineage>
</organism>
<keyword evidence="1" id="KW-0223">Dioxygenase</keyword>
<proteinExistence type="predicted"/>
<protein>
    <submittedName>
        <fullName evidence="1">Phytanoyl-CoA dioxygenase</fullName>
    </submittedName>
</protein>
<comment type="caution">
    <text evidence="1">The sequence shown here is derived from an EMBL/GenBank/DDBJ whole genome shotgun (WGS) entry which is preliminary data.</text>
</comment>
<dbReference type="Proteomes" id="UP000253383">
    <property type="component" value="Unassembled WGS sequence"/>
</dbReference>
<dbReference type="OrthoDB" id="9798771at2"/>
<dbReference type="Gene3D" id="2.60.120.620">
    <property type="entry name" value="q2cbj1_9rhob like domain"/>
    <property type="match status" value="1"/>
</dbReference>
<accession>A0A368JR72</accession>
<evidence type="ECO:0000313" key="2">
    <source>
        <dbReference type="Proteomes" id="UP000253383"/>
    </source>
</evidence>
<name>A0A368JR72_9BACT</name>
<dbReference type="SUPFAM" id="SSF51197">
    <property type="entry name" value="Clavaminate synthase-like"/>
    <property type="match status" value="1"/>
</dbReference>